<evidence type="ECO:0000313" key="1">
    <source>
        <dbReference type="EMBL" id="SEN95555.1"/>
    </source>
</evidence>
<dbReference type="OrthoDB" id="676292at2"/>
<organism evidence="1 2">
    <name type="scientific">Mucilaginibacter gossypiicola</name>
    <dbReference type="NCBI Taxonomy" id="551995"/>
    <lineage>
        <taxon>Bacteria</taxon>
        <taxon>Pseudomonadati</taxon>
        <taxon>Bacteroidota</taxon>
        <taxon>Sphingobacteriia</taxon>
        <taxon>Sphingobacteriales</taxon>
        <taxon>Sphingobacteriaceae</taxon>
        <taxon>Mucilaginibacter</taxon>
    </lineage>
</organism>
<dbReference type="Proteomes" id="UP000198942">
    <property type="component" value="Unassembled WGS sequence"/>
</dbReference>
<protein>
    <submittedName>
        <fullName evidence="1">Uncharacterized protein</fullName>
    </submittedName>
</protein>
<dbReference type="AlphaFoldDB" id="A0A1H8KRQ5"/>
<dbReference type="RefSeq" id="WP_091211777.1">
    <property type="nucleotide sequence ID" value="NZ_FOCL01000004.1"/>
</dbReference>
<gene>
    <name evidence="1" type="ORF">SAMN05192574_104741</name>
</gene>
<dbReference type="EMBL" id="FOCL01000004">
    <property type="protein sequence ID" value="SEN95555.1"/>
    <property type="molecule type" value="Genomic_DNA"/>
</dbReference>
<proteinExistence type="predicted"/>
<sequence>MESPFYLLMSLKTPRSYEPFGEFNLGFDRQSAYDLFDSLDGNPTIDDRCPFHIDLIETVDALPEKIRSKCCKLEELGNNMKLIALETFRQKNLEEE</sequence>
<accession>A0A1H8KRQ5</accession>
<evidence type="ECO:0000313" key="2">
    <source>
        <dbReference type="Proteomes" id="UP000198942"/>
    </source>
</evidence>
<name>A0A1H8KRQ5_9SPHI</name>
<reference evidence="2" key="1">
    <citation type="submission" date="2016-10" db="EMBL/GenBank/DDBJ databases">
        <authorList>
            <person name="Varghese N."/>
            <person name="Submissions S."/>
        </authorList>
    </citation>
    <scope>NUCLEOTIDE SEQUENCE [LARGE SCALE GENOMIC DNA]</scope>
    <source>
        <strain evidence="2">Gh-48</strain>
    </source>
</reference>
<keyword evidence="2" id="KW-1185">Reference proteome</keyword>